<protein>
    <submittedName>
        <fullName evidence="4">Putative tick transposon</fullName>
    </submittedName>
</protein>
<dbReference type="Pfam" id="PF14529">
    <property type="entry name" value="Exo_endo_phos_2"/>
    <property type="match status" value="1"/>
</dbReference>
<dbReference type="InterPro" id="IPR012337">
    <property type="entry name" value="RNaseH-like_sf"/>
</dbReference>
<feature type="region of interest" description="Disordered" evidence="1">
    <location>
        <begin position="1158"/>
        <end position="1181"/>
    </location>
</feature>
<dbReference type="PROSITE" id="PS50878">
    <property type="entry name" value="RT_POL"/>
    <property type="match status" value="1"/>
</dbReference>
<dbReference type="SUPFAM" id="SSF56219">
    <property type="entry name" value="DNase I-like"/>
    <property type="match status" value="1"/>
</dbReference>
<sequence>MASKPKKLATTPFRVWQWNCRGYRKKRGALTQFLSTKPHQPDVIALQEVHCTPTLTGYNAYTDKHNTTNPHLAATLVSKHITVVDHTLDNSNIPHVLIEILPTARSQTSLFILNIYSAPKSRRDDFANLFTAACKQAKKLIILGDFNAYHPAWGYQTETPKGRRLAHAMTLHQLTLLTEPDTPTRTGNSVSRDSCPDLTMVKGLTQCSWINLMENLGSDHNILATEVEVAPTRIPYRKIKITNWEAFRRKRTNSQQSDTPSLCEWIQTLQADFKAATKQLTTTTEVPEVDKHLLHLWEARRGLTKRWKRQRHNRKLKQRIARITAEAEKYADTLTKNSWHNFCDRLNGTLSTAKTWSILRALLNPTHTRTHANNTIRTILHKEQMNDDDLLRTLQQRYISTGPRPEYKDYPHKEETDLDADITEAEVRAALLGIRRNTAPGADGIHYALLRNLDDKAIHQLTDFYNKHWKDGTLPQEWRHADITLIPKPGKPLSLQNLRPISLTSCVGKVFEHVVLMRLQDYLEVTNFFPTTLFGYRANLSTQDVLLQLKEDVVDGPSAVQTRAILALDLKGAFDNVSHDLILNNLASSRCGKRTYDYVRAFLSDRTATIGLGELRSGTIRLSGRGTPQGSVLSPTLFNVAMAKLPPLLDKIPDVQHALYADDVTIWVCKGSDGAIQDALQDAVNVVQGYALAGGLTCAAEKSELLLVFKRRKRTNIPPDVTVHLNGNLIPRVDRLRILGLHIQHNGKATYTLQLLRKQIAQVTHMIKRITNHRHGLLEKDTLRLVQALIISRLTYHLPYHNLTQTETNRMDTLLRTALKAALGLPHYASTQLLLRLGVHNTIRELIEGHRNSQIERLQRTRQGCLILSRLGYSVPNKPQQEPKHLSLDIRRKIQVAPIPRNMHPDRHKGRRRARVQALMRVVGDGTSNAPVLYTDVARYPQKRAMCLVVVDNTDSVTVSATLNTVDSGTAEEAAIALAIIHASQIPAPDEPITVVTDSQTACRNIAKGMVTPYTHRILTSIHPTLLHRVRIVWTPGHASLHGNERANAVARELTNRAPSEELSNPDDAPTEPLNYTETLQHYRQSRMHFPPPHKSLNREDAVAWRQLQTNSFPCLYILHLFHPTQYPSYCPYCGAKPTVYHCTWECPQPPGCRPIPSPSHSSWETALTSSEPQEQRRLIQ</sequence>
<dbReference type="GO" id="GO:0042575">
    <property type="term" value="C:DNA polymerase complex"/>
    <property type="evidence" value="ECO:0007669"/>
    <property type="project" value="UniProtKB-ARBA"/>
</dbReference>
<dbReference type="EMBL" id="GACK01000145">
    <property type="protein sequence ID" value="JAA64889.1"/>
    <property type="molecule type" value="mRNA"/>
</dbReference>
<feature type="domain" description="Reverse transcriptase" evidence="2">
    <location>
        <begin position="467"/>
        <end position="743"/>
    </location>
</feature>
<evidence type="ECO:0000313" key="4">
    <source>
        <dbReference type="EMBL" id="JAA64889.1"/>
    </source>
</evidence>
<dbReference type="Gene3D" id="3.30.420.10">
    <property type="entry name" value="Ribonuclease H-like superfamily/Ribonuclease H"/>
    <property type="match status" value="1"/>
</dbReference>
<organism evidence="4">
    <name type="scientific">Rhipicephalus pulchellus</name>
    <name type="common">Yellow backed tick</name>
    <name type="synonym">Dermacentor pulchellus</name>
    <dbReference type="NCBI Taxonomy" id="72859"/>
    <lineage>
        <taxon>Eukaryota</taxon>
        <taxon>Metazoa</taxon>
        <taxon>Ecdysozoa</taxon>
        <taxon>Arthropoda</taxon>
        <taxon>Chelicerata</taxon>
        <taxon>Arachnida</taxon>
        <taxon>Acari</taxon>
        <taxon>Parasitiformes</taxon>
        <taxon>Ixodida</taxon>
        <taxon>Ixodoidea</taxon>
        <taxon>Ixodidae</taxon>
        <taxon>Rhipicephalinae</taxon>
        <taxon>Rhipicephalus</taxon>
        <taxon>Rhipicephalus</taxon>
    </lineage>
</organism>
<dbReference type="PANTHER" id="PTHR19446">
    <property type="entry name" value="REVERSE TRANSCRIPTASES"/>
    <property type="match status" value="1"/>
</dbReference>
<name>L7MMV5_RHIPC</name>
<dbReference type="InterPro" id="IPR000477">
    <property type="entry name" value="RT_dom"/>
</dbReference>
<dbReference type="PROSITE" id="PS50879">
    <property type="entry name" value="RNASE_H_1"/>
    <property type="match status" value="1"/>
</dbReference>
<dbReference type="GO" id="GO:0071897">
    <property type="term" value="P:DNA biosynthetic process"/>
    <property type="evidence" value="ECO:0007669"/>
    <property type="project" value="UniProtKB-ARBA"/>
</dbReference>
<dbReference type="Pfam" id="PF00078">
    <property type="entry name" value="RVT_1"/>
    <property type="match status" value="1"/>
</dbReference>
<dbReference type="SUPFAM" id="SSF53098">
    <property type="entry name" value="Ribonuclease H-like"/>
    <property type="match status" value="1"/>
</dbReference>
<dbReference type="CDD" id="cd01650">
    <property type="entry name" value="RT_nLTR_like"/>
    <property type="match status" value="1"/>
</dbReference>
<dbReference type="GO" id="GO:0003676">
    <property type="term" value="F:nucleic acid binding"/>
    <property type="evidence" value="ECO:0007669"/>
    <property type="project" value="InterPro"/>
</dbReference>
<proteinExistence type="evidence at transcript level"/>
<accession>L7MMV5</accession>
<feature type="non-terminal residue" evidence="4">
    <location>
        <position position="1181"/>
    </location>
</feature>
<dbReference type="InterPro" id="IPR002156">
    <property type="entry name" value="RNaseH_domain"/>
</dbReference>
<dbReference type="Gene3D" id="3.60.10.10">
    <property type="entry name" value="Endonuclease/exonuclease/phosphatase"/>
    <property type="match status" value="1"/>
</dbReference>
<dbReference type="InterPro" id="IPR036691">
    <property type="entry name" value="Endo/exonu/phosph_ase_sf"/>
</dbReference>
<feature type="domain" description="RNase H type-1" evidence="3">
    <location>
        <begin position="927"/>
        <end position="1056"/>
    </location>
</feature>
<evidence type="ECO:0000259" key="2">
    <source>
        <dbReference type="PROSITE" id="PS50878"/>
    </source>
</evidence>
<reference evidence="4" key="2">
    <citation type="journal article" date="2015" name="J. Proteomics">
        <title>Sexual differences in the sialomes of the zebra tick, Rhipicephalus pulchellus.</title>
        <authorList>
            <person name="Tan A.W."/>
            <person name="Francischetti I.M."/>
            <person name="Slovak M."/>
            <person name="Kini R.M."/>
            <person name="Ribeiro J.M."/>
        </authorList>
    </citation>
    <scope>NUCLEOTIDE SEQUENCE</scope>
    <source>
        <tissue evidence="4">Salivary gland</tissue>
    </source>
</reference>
<feature type="compositionally biased region" description="Polar residues" evidence="1">
    <location>
        <begin position="1159"/>
        <end position="1173"/>
    </location>
</feature>
<dbReference type="GO" id="GO:0004523">
    <property type="term" value="F:RNA-DNA hybrid ribonuclease activity"/>
    <property type="evidence" value="ECO:0007669"/>
    <property type="project" value="InterPro"/>
</dbReference>
<evidence type="ECO:0000259" key="3">
    <source>
        <dbReference type="PROSITE" id="PS50879"/>
    </source>
</evidence>
<dbReference type="SUPFAM" id="SSF56672">
    <property type="entry name" value="DNA/RNA polymerases"/>
    <property type="match status" value="1"/>
</dbReference>
<dbReference type="AlphaFoldDB" id="L7MMV5"/>
<reference evidence="4" key="1">
    <citation type="submission" date="2012-11" db="EMBL/GenBank/DDBJ databases">
        <authorList>
            <person name="Lucero-Rivera Y.E."/>
            <person name="Tovar-Ramirez D."/>
        </authorList>
    </citation>
    <scope>NUCLEOTIDE SEQUENCE</scope>
    <source>
        <tissue evidence="4">Salivary gland</tissue>
    </source>
</reference>
<evidence type="ECO:0000256" key="1">
    <source>
        <dbReference type="SAM" id="MobiDB-lite"/>
    </source>
</evidence>
<dbReference type="InterPro" id="IPR036397">
    <property type="entry name" value="RNaseH_sf"/>
</dbReference>
<dbReference type="InterPro" id="IPR005135">
    <property type="entry name" value="Endo/exonuclease/phosphatase"/>
</dbReference>
<dbReference type="InterPro" id="IPR043502">
    <property type="entry name" value="DNA/RNA_pol_sf"/>
</dbReference>